<dbReference type="PRINTS" id="PR01438">
    <property type="entry name" value="UNVRSLSTRESS"/>
</dbReference>
<dbReference type="PANTHER" id="PTHR46268">
    <property type="entry name" value="STRESS RESPONSE PROTEIN NHAX"/>
    <property type="match status" value="1"/>
</dbReference>
<dbReference type="RefSeq" id="WP_250723906.1">
    <property type="nucleotide sequence ID" value="NZ_CP098400.1"/>
</dbReference>
<evidence type="ECO:0000313" key="4">
    <source>
        <dbReference type="Proteomes" id="UP001056426"/>
    </source>
</evidence>
<dbReference type="KEGG" id="alkq:M9189_00280"/>
<dbReference type="Proteomes" id="UP001056426">
    <property type="component" value="Chromosome"/>
</dbReference>
<proteinExistence type="inferred from homology"/>
<evidence type="ECO:0000259" key="2">
    <source>
        <dbReference type="Pfam" id="PF00582"/>
    </source>
</evidence>
<accession>A0A9J6ZQ74</accession>
<keyword evidence="4" id="KW-1185">Reference proteome</keyword>
<dbReference type="SUPFAM" id="SSF52402">
    <property type="entry name" value="Adenine nucleotide alpha hydrolases-like"/>
    <property type="match status" value="2"/>
</dbReference>
<dbReference type="AlphaFoldDB" id="A0A9J6ZQ74"/>
<evidence type="ECO:0000313" key="3">
    <source>
        <dbReference type="EMBL" id="URW79793.1"/>
    </source>
</evidence>
<dbReference type="Pfam" id="PF00582">
    <property type="entry name" value="Usp"/>
    <property type="match status" value="1"/>
</dbReference>
<name>A0A9J6ZQ74_9BACT</name>
<reference evidence="3" key="1">
    <citation type="submission" date="2022-05" db="EMBL/GenBank/DDBJ databases">
        <authorList>
            <person name="Sun X."/>
        </authorList>
    </citation>
    <scope>NUCLEOTIDE SEQUENCE</scope>
    <source>
        <strain evidence="3">Ai-910</strain>
    </source>
</reference>
<dbReference type="InterPro" id="IPR006016">
    <property type="entry name" value="UspA"/>
</dbReference>
<organism evidence="3 4">
    <name type="scientific">Xiashengella succiniciproducens</name>
    <dbReference type="NCBI Taxonomy" id="2949635"/>
    <lineage>
        <taxon>Bacteria</taxon>
        <taxon>Pseudomonadati</taxon>
        <taxon>Bacteroidota</taxon>
        <taxon>Bacteroidia</taxon>
        <taxon>Marinilabiliales</taxon>
        <taxon>Marinilabiliaceae</taxon>
        <taxon>Xiashengella</taxon>
    </lineage>
</organism>
<feature type="domain" description="UspA" evidence="2">
    <location>
        <begin position="3"/>
        <end position="149"/>
    </location>
</feature>
<evidence type="ECO:0000256" key="1">
    <source>
        <dbReference type="ARBA" id="ARBA00008791"/>
    </source>
</evidence>
<sequence>MIRILVPLNFTDYSLNAINTALGLSQRTEAELTLLHCFQEPEIDPDEIRVSSAVADETISTEGDFYNKLETISAQFFSKHKQSGTSSFNINCKVIKGFPEDLIPAFSNEEGYDLIVMGTKTKGELIKAALGSITNDIIKASTATVLTVPDGIQLVPEKTNKILFLIESAPEDKESLKRLLEISAPFKVDITAVLHRPLRADKNDIRKMDELRRYCEANFPDREIAYEIITGRSFVKSMESYITENPTDLIAMTRRKRKGLLKLFIQSVTGRFLFGINAPLLIFHS</sequence>
<dbReference type="PANTHER" id="PTHR46268:SF6">
    <property type="entry name" value="UNIVERSAL STRESS PROTEIN UP12"/>
    <property type="match status" value="1"/>
</dbReference>
<comment type="similarity">
    <text evidence="1">Belongs to the universal stress protein A family.</text>
</comment>
<reference evidence="3" key="2">
    <citation type="submission" date="2022-06" db="EMBL/GenBank/DDBJ databases">
        <title>Xiashengella guii gen. nov. sp. nov., a bacterium isolated form anaerobic digestion tank.</title>
        <authorList>
            <person name="Huang H."/>
        </authorList>
    </citation>
    <scope>NUCLEOTIDE SEQUENCE</scope>
    <source>
        <strain evidence="3">Ai-910</strain>
    </source>
</reference>
<dbReference type="InterPro" id="IPR014729">
    <property type="entry name" value="Rossmann-like_a/b/a_fold"/>
</dbReference>
<dbReference type="Gene3D" id="3.40.50.620">
    <property type="entry name" value="HUPs"/>
    <property type="match status" value="2"/>
</dbReference>
<gene>
    <name evidence="3" type="ORF">M9189_00280</name>
</gene>
<dbReference type="CDD" id="cd00293">
    <property type="entry name" value="USP-like"/>
    <property type="match status" value="1"/>
</dbReference>
<protein>
    <submittedName>
        <fullName evidence="3">Universal stress protein</fullName>
    </submittedName>
</protein>
<dbReference type="EMBL" id="CP098400">
    <property type="protein sequence ID" value="URW79793.1"/>
    <property type="molecule type" value="Genomic_DNA"/>
</dbReference>
<dbReference type="InterPro" id="IPR006015">
    <property type="entry name" value="Universal_stress_UspA"/>
</dbReference>